<keyword evidence="4" id="KW-1003">Cell membrane</keyword>
<evidence type="ECO:0000256" key="2">
    <source>
        <dbReference type="ARBA" id="ARBA00009854"/>
    </source>
</evidence>
<feature type="transmembrane region" description="Helical" evidence="8">
    <location>
        <begin position="107"/>
        <end position="130"/>
    </location>
</feature>
<evidence type="ECO:0000256" key="4">
    <source>
        <dbReference type="ARBA" id="ARBA00022475"/>
    </source>
</evidence>
<evidence type="ECO:0000256" key="8">
    <source>
        <dbReference type="SAM" id="Phobius"/>
    </source>
</evidence>
<evidence type="ECO:0000259" key="9">
    <source>
        <dbReference type="Pfam" id="PF06826"/>
    </source>
</evidence>
<dbReference type="EMBL" id="PIQN01000025">
    <property type="protein sequence ID" value="PKA39941.1"/>
    <property type="molecule type" value="Genomic_DNA"/>
</dbReference>
<comment type="similarity">
    <text evidence="2">Belongs to the AAE transporter (TC 2.A.81) family.</text>
</comment>
<dbReference type="STRING" id="1041146.GCA_000427985_04362"/>
<name>A0A2N0D1D6_RHISU</name>
<proteinExistence type="inferred from homology"/>
<comment type="subcellular location">
    <subcellularLocation>
        <location evidence="1">Cell membrane</location>
        <topology evidence="1">Multi-pass membrane protein</topology>
    </subcellularLocation>
</comment>
<organism evidence="10 11">
    <name type="scientific">Rhizobium sullae</name>
    <name type="common">Rhizobium hedysari</name>
    <dbReference type="NCBI Taxonomy" id="50338"/>
    <lineage>
        <taxon>Bacteria</taxon>
        <taxon>Pseudomonadati</taxon>
        <taxon>Pseudomonadota</taxon>
        <taxon>Alphaproteobacteria</taxon>
        <taxon>Hyphomicrobiales</taxon>
        <taxon>Rhizobiaceae</taxon>
        <taxon>Rhizobium/Agrobacterium group</taxon>
        <taxon>Rhizobium</taxon>
    </lineage>
</organism>
<dbReference type="Pfam" id="PF06826">
    <property type="entry name" value="Asp-Al_Ex"/>
    <property type="match status" value="1"/>
</dbReference>
<evidence type="ECO:0000256" key="1">
    <source>
        <dbReference type="ARBA" id="ARBA00004651"/>
    </source>
</evidence>
<dbReference type="PANTHER" id="PTHR30445">
    <property type="entry name" value="K(+)_H(+) ANTIPORTER SUBUNIT KHTT"/>
    <property type="match status" value="1"/>
</dbReference>
<dbReference type="InterPro" id="IPR050144">
    <property type="entry name" value="AAE_transporter"/>
</dbReference>
<reference evidence="10 11" key="2">
    <citation type="submission" date="2017-12" db="EMBL/GenBank/DDBJ databases">
        <title>Genome sequence of Rhizobium sullae HCNT1 isolated from Sulla coronaria nodules and featuring peculiar denitrification phenotypes.</title>
        <authorList>
            <person name="De Diego-Diaz B."/>
            <person name="Treu L."/>
            <person name="Campanaro S."/>
            <person name="Da Silva Duarte V."/>
            <person name="Basaglia M."/>
            <person name="Favaro L."/>
            <person name="Casella S."/>
            <person name="Squartini A."/>
        </authorList>
    </citation>
    <scope>NUCLEOTIDE SEQUENCE [LARGE SCALE GENOMIC DNA]</scope>
    <source>
        <strain evidence="10 11">HCNT1</strain>
    </source>
</reference>
<feature type="domain" description="YidE/YbjL duplication" evidence="9">
    <location>
        <begin position="50"/>
        <end position="185"/>
    </location>
</feature>
<dbReference type="InterPro" id="IPR006512">
    <property type="entry name" value="YidE_YbjL"/>
</dbReference>
<evidence type="ECO:0000313" key="11">
    <source>
        <dbReference type="Proteomes" id="UP000232164"/>
    </source>
</evidence>
<evidence type="ECO:0000313" key="10">
    <source>
        <dbReference type="EMBL" id="PKA39941.1"/>
    </source>
</evidence>
<evidence type="ECO:0000256" key="5">
    <source>
        <dbReference type="ARBA" id="ARBA00022692"/>
    </source>
</evidence>
<keyword evidence="6 8" id="KW-1133">Transmembrane helix</keyword>
<dbReference type="GO" id="GO:0005886">
    <property type="term" value="C:plasma membrane"/>
    <property type="evidence" value="ECO:0007669"/>
    <property type="project" value="UniProtKB-SubCell"/>
</dbReference>
<dbReference type="AlphaFoldDB" id="A0A2N0D1D6"/>
<evidence type="ECO:0000256" key="6">
    <source>
        <dbReference type="ARBA" id="ARBA00022989"/>
    </source>
</evidence>
<feature type="transmembrane region" description="Helical" evidence="8">
    <location>
        <begin position="81"/>
        <end position="100"/>
    </location>
</feature>
<gene>
    <name evidence="10" type="ORF">CWR43_30190</name>
</gene>
<sequence>MVVGEWESRNANRPDAAAGLLCVVLIASSRSRSAGCRSRFRRAPARWWRGLLFGWWHARYPGRANANAPVVATQIMWDPRLAAFCALVGLTAGPQALAALATDGPTILVAGVVVTLVPLIVGLGVGHFLLGINSVALVGALAGAHTQDPAMLSASDLAESPAPALGFTVPYAIGNILLTNLGPVVALS</sequence>
<dbReference type="PANTHER" id="PTHR30445:SF9">
    <property type="match status" value="1"/>
</dbReference>
<protein>
    <recommendedName>
        <fullName evidence="9">YidE/YbjL duplication domain-containing protein</fullName>
    </recommendedName>
</protein>
<evidence type="ECO:0000256" key="3">
    <source>
        <dbReference type="ARBA" id="ARBA00022448"/>
    </source>
</evidence>
<keyword evidence="5 8" id="KW-0812">Transmembrane</keyword>
<accession>A0A2N0D1D6</accession>
<dbReference type="Proteomes" id="UP000232164">
    <property type="component" value="Unassembled WGS sequence"/>
</dbReference>
<keyword evidence="3" id="KW-0813">Transport</keyword>
<reference evidence="10 11" key="1">
    <citation type="submission" date="2017-11" db="EMBL/GenBank/DDBJ databases">
        <authorList>
            <person name="Han C.G."/>
        </authorList>
    </citation>
    <scope>NUCLEOTIDE SEQUENCE [LARGE SCALE GENOMIC DNA]</scope>
    <source>
        <strain evidence="10 11">HCNT1</strain>
    </source>
</reference>
<keyword evidence="7 8" id="KW-0472">Membrane</keyword>
<comment type="caution">
    <text evidence="10">The sequence shown here is derived from an EMBL/GenBank/DDBJ whole genome shotgun (WGS) entry which is preliminary data.</text>
</comment>
<evidence type="ECO:0000256" key="7">
    <source>
        <dbReference type="ARBA" id="ARBA00023136"/>
    </source>
</evidence>